<feature type="region of interest" description="Disordered" evidence="1">
    <location>
        <begin position="115"/>
        <end position="199"/>
    </location>
</feature>
<feature type="compositionally biased region" description="Gly residues" evidence="1">
    <location>
        <begin position="154"/>
        <end position="163"/>
    </location>
</feature>
<proteinExistence type="predicted"/>
<dbReference type="SMART" id="SM00648">
    <property type="entry name" value="SWAP"/>
    <property type="match status" value="1"/>
</dbReference>
<dbReference type="SUPFAM" id="SSF109905">
    <property type="entry name" value="Surp module (SWAP domain)"/>
    <property type="match status" value="1"/>
</dbReference>
<feature type="domain" description="SURP motif" evidence="2">
    <location>
        <begin position="47"/>
        <end position="89"/>
    </location>
</feature>
<dbReference type="AlphaFoldDB" id="A0A0G4H858"/>
<feature type="compositionally biased region" description="Low complexity" evidence="1">
    <location>
        <begin position="115"/>
        <end position="129"/>
    </location>
</feature>
<organism evidence="3">
    <name type="scientific">Chromera velia CCMP2878</name>
    <dbReference type="NCBI Taxonomy" id="1169474"/>
    <lineage>
        <taxon>Eukaryota</taxon>
        <taxon>Sar</taxon>
        <taxon>Alveolata</taxon>
        <taxon>Colpodellida</taxon>
        <taxon>Chromeraceae</taxon>
        <taxon>Chromera</taxon>
    </lineage>
</organism>
<dbReference type="InterPro" id="IPR000061">
    <property type="entry name" value="Surp"/>
</dbReference>
<dbReference type="GO" id="GO:0006396">
    <property type="term" value="P:RNA processing"/>
    <property type="evidence" value="ECO:0007669"/>
    <property type="project" value="InterPro"/>
</dbReference>
<accession>A0A0G4H858</accession>
<feature type="region of interest" description="Disordered" evidence="1">
    <location>
        <begin position="377"/>
        <end position="442"/>
    </location>
</feature>
<reference evidence="3" key="1">
    <citation type="submission" date="2014-11" db="EMBL/GenBank/DDBJ databases">
        <authorList>
            <person name="Otto D Thomas"/>
            <person name="Naeem Raeece"/>
        </authorList>
    </citation>
    <scope>NUCLEOTIDE SEQUENCE</scope>
</reference>
<feature type="compositionally biased region" description="Basic and acidic residues" evidence="1">
    <location>
        <begin position="631"/>
        <end position="678"/>
    </location>
</feature>
<gene>
    <name evidence="3" type="ORF">Cvel_5857</name>
</gene>
<evidence type="ECO:0000256" key="1">
    <source>
        <dbReference type="SAM" id="MobiDB-lite"/>
    </source>
</evidence>
<feature type="region of interest" description="Disordered" evidence="1">
    <location>
        <begin position="631"/>
        <end position="715"/>
    </location>
</feature>
<dbReference type="PROSITE" id="PS50128">
    <property type="entry name" value="SURP"/>
    <property type="match status" value="1"/>
</dbReference>
<protein>
    <recommendedName>
        <fullName evidence="2">SURP motif domain-containing protein</fullName>
    </recommendedName>
</protein>
<feature type="compositionally biased region" description="Polar residues" evidence="1">
    <location>
        <begin position="427"/>
        <end position="442"/>
    </location>
</feature>
<dbReference type="GO" id="GO:0048471">
    <property type="term" value="C:perinuclear region of cytoplasm"/>
    <property type="evidence" value="ECO:0007669"/>
    <property type="project" value="TreeGrafter"/>
</dbReference>
<feature type="compositionally biased region" description="Low complexity" evidence="1">
    <location>
        <begin position="164"/>
        <end position="185"/>
    </location>
</feature>
<dbReference type="InterPro" id="IPR035967">
    <property type="entry name" value="SWAP/Surp_sf"/>
</dbReference>
<dbReference type="PANTHER" id="PTHR12323">
    <property type="entry name" value="SR-RELATED CTD ASSOCIATED FACTOR 6"/>
    <property type="match status" value="1"/>
</dbReference>
<dbReference type="GO" id="GO:0003723">
    <property type="term" value="F:RNA binding"/>
    <property type="evidence" value="ECO:0007669"/>
    <property type="project" value="InterPro"/>
</dbReference>
<evidence type="ECO:0000259" key="2">
    <source>
        <dbReference type="PROSITE" id="PS50128"/>
    </source>
</evidence>
<feature type="compositionally biased region" description="Low complexity" evidence="1">
    <location>
        <begin position="394"/>
        <end position="417"/>
    </location>
</feature>
<dbReference type="Pfam" id="PF01805">
    <property type="entry name" value="Surp"/>
    <property type="match status" value="1"/>
</dbReference>
<dbReference type="Gene3D" id="1.10.10.790">
    <property type="entry name" value="Surp module"/>
    <property type="match status" value="1"/>
</dbReference>
<dbReference type="SUPFAM" id="SSF57756">
    <property type="entry name" value="Retrovirus zinc finger-like domains"/>
    <property type="match status" value="1"/>
</dbReference>
<name>A0A0G4H858_9ALVE</name>
<feature type="compositionally biased region" description="Pro residues" evidence="1">
    <location>
        <begin position="380"/>
        <end position="393"/>
    </location>
</feature>
<dbReference type="GO" id="GO:0006874">
    <property type="term" value="P:intracellular calcium ion homeostasis"/>
    <property type="evidence" value="ECO:0007669"/>
    <property type="project" value="TreeGrafter"/>
</dbReference>
<evidence type="ECO:0000313" key="3">
    <source>
        <dbReference type="EMBL" id="CEM39992.1"/>
    </source>
</evidence>
<dbReference type="VEuPathDB" id="CryptoDB:Cvel_5857"/>
<feature type="region of interest" description="Disordered" evidence="1">
    <location>
        <begin position="22"/>
        <end position="42"/>
    </location>
</feature>
<dbReference type="PANTHER" id="PTHR12323:SF0">
    <property type="entry name" value="CALCIUM HOMEOSTASIS ENDOPLASMIC RETICULUM PROTEIN"/>
    <property type="match status" value="1"/>
</dbReference>
<sequence length="812" mass="89233">MWGQQPPMGWGHMGMAHGVYPQMQHQQQQQPPAPPAQPPSDGVLRQRIETVARFCQQNGPMFESSTRSKEAHNPLFQFMFGGEGAEYFLWCRYCLSVGEQDPGACAERFLGPVGAQNAQQQQQQQAVPPGFAPPPPPGMPPRTDGASLVPHSEGGQGSVGVQGGASSSFQGDPSSSSSSVPGAQSHFAQPGSSPEGGGEMDIQIEYDLEALLVSYQEPPVQEISPEVQKELSDVLDSLQPQMGGGGLSEESVDKATMWLECQQSTVKEIALGIRKTLSSISDDRHRLNILAMVNGALRSSGSSAALRQSFRPFLLWILRSVYWKPEEDPGGGGSMMPPSDDLKQAVTQSLREWERMGLIDSYESAEMKFVVEQKTLPTIPHAPPAPSPSPDPPSAFSDGPAKAEGAGAETEAGPMEGVESHAASPPATMNTMQAPSNTFSSLSQPLAPEALIAQMQQQQQQQQQQQMTYGNAAMHPEMYHQHAAAMSQGGAWPGPMMMGGAPMPPHMAAMQMGGHALHHGGPPAPGMWGGDPMGGMNAGGGVGMNAGGFQEQVGEKQTPESVPVGVMATMLREMSKRGKNLQTAFVPYRPLDPLLTPQSSPPYEPPSELQLERLADFFEDLRDLETRIEREEQRKRQREEEERLREEERERREKEEERGGRRQRTRDRDMERDEEPSRVRRRSRSRSLSREREREKEERRYNRNKEMRMMSEDYERPTAWAQAEAGVAEDGTVLQKGMGERMGLGAMASRADDDFEKFRRESSSKYQAGIQHSQLLANRGASGEQAFCRVCQQHGHYAQDCKFVKDGRGESA</sequence>
<dbReference type="EMBL" id="CDMZ01001972">
    <property type="protein sequence ID" value="CEM39992.1"/>
    <property type="molecule type" value="Genomic_DNA"/>
</dbReference>
<dbReference type="InterPro" id="IPR008942">
    <property type="entry name" value="ENTH_VHS"/>
</dbReference>
<dbReference type="GO" id="GO:0008270">
    <property type="term" value="F:zinc ion binding"/>
    <property type="evidence" value="ECO:0007669"/>
    <property type="project" value="InterPro"/>
</dbReference>
<feature type="compositionally biased region" description="Pro residues" evidence="1">
    <location>
        <begin position="130"/>
        <end position="140"/>
    </location>
</feature>
<dbReference type="InterPro" id="IPR036875">
    <property type="entry name" value="Znf_CCHC_sf"/>
</dbReference>
<feature type="compositionally biased region" description="Basic and acidic residues" evidence="1">
    <location>
        <begin position="688"/>
        <end position="715"/>
    </location>
</feature>
<dbReference type="Gene3D" id="1.25.40.90">
    <property type="match status" value="1"/>
</dbReference>